<dbReference type="FunCoup" id="A0A540VD23">
    <property type="interactions" value="38"/>
</dbReference>
<dbReference type="SUPFAM" id="SSF56784">
    <property type="entry name" value="HAD-like"/>
    <property type="match status" value="1"/>
</dbReference>
<dbReference type="Gene3D" id="1.10.150.240">
    <property type="entry name" value="Putative phosphatase, domain 2"/>
    <property type="match status" value="1"/>
</dbReference>
<dbReference type="OrthoDB" id="9797743at2"/>
<name>A0A540VD23_9CHLR</name>
<dbReference type="SFLD" id="SFLDS00003">
    <property type="entry name" value="Haloacid_Dehalogenase"/>
    <property type="match status" value="1"/>
</dbReference>
<comment type="caution">
    <text evidence="1">The sequence shown here is derived from an EMBL/GenBank/DDBJ whole genome shotgun (WGS) entry which is preliminary data.</text>
</comment>
<dbReference type="PANTHER" id="PTHR43481">
    <property type="entry name" value="FRUCTOSE-1-PHOSPHATE PHOSPHATASE"/>
    <property type="match status" value="1"/>
</dbReference>
<evidence type="ECO:0000313" key="1">
    <source>
        <dbReference type="EMBL" id="TQE94665.1"/>
    </source>
</evidence>
<dbReference type="PANTHER" id="PTHR43481:SF4">
    <property type="entry name" value="GLYCEROL-1-PHOSPHATE PHOSPHOHYDROLASE 1-RELATED"/>
    <property type="match status" value="1"/>
</dbReference>
<gene>
    <name evidence="1" type="ORF">FKZ61_15495</name>
</gene>
<dbReference type="EMBL" id="VIGC01000021">
    <property type="protein sequence ID" value="TQE94665.1"/>
    <property type="molecule type" value="Genomic_DNA"/>
</dbReference>
<dbReference type="NCBIfam" id="TIGR01509">
    <property type="entry name" value="HAD-SF-IA-v3"/>
    <property type="match status" value="1"/>
</dbReference>
<dbReference type="PRINTS" id="PR00413">
    <property type="entry name" value="HADHALOGNASE"/>
</dbReference>
<dbReference type="InterPro" id="IPR006439">
    <property type="entry name" value="HAD-SF_hydro_IA"/>
</dbReference>
<evidence type="ECO:0000313" key="2">
    <source>
        <dbReference type="Proteomes" id="UP000317371"/>
    </source>
</evidence>
<accession>A0A540VD23</accession>
<dbReference type="Pfam" id="PF00702">
    <property type="entry name" value="Hydrolase"/>
    <property type="match status" value="1"/>
</dbReference>
<dbReference type="Proteomes" id="UP000317371">
    <property type="component" value="Unassembled WGS sequence"/>
</dbReference>
<dbReference type="GO" id="GO:0050308">
    <property type="term" value="F:sugar-phosphatase activity"/>
    <property type="evidence" value="ECO:0007669"/>
    <property type="project" value="TreeGrafter"/>
</dbReference>
<dbReference type="SFLD" id="SFLDG01129">
    <property type="entry name" value="C1.5:_HAD__Beta-PGM__Phosphata"/>
    <property type="match status" value="1"/>
</dbReference>
<dbReference type="SFLD" id="SFLDG01135">
    <property type="entry name" value="C1.5.6:_HAD__Beta-PGM__Phospha"/>
    <property type="match status" value="1"/>
</dbReference>
<protein>
    <submittedName>
        <fullName evidence="1">HAD family phosphatase</fullName>
    </submittedName>
</protein>
<sequence>MWFLQWRHFKPIRKKRSRGQNIVSAVLWDLDGTIADTEILHFRAWRDVMARHGVAYDFATFQAGFGRPNSEILPELLGEEATPERVAQISAEKERLFRRLLQEEGVELLPGVQEWLERFQAAGVAQVISSSGPMANIVATVACLDIGDFFRALLTGAVLPRGKPDPALFLLSAAAVGAEPQECLVLEDSIHGIQAARRAGMASVAVGKLTATPELAALLEEEGPPTLAVASLADLTWEQCQQLWAAARLEKGPGRQSVG</sequence>
<dbReference type="InterPro" id="IPR023198">
    <property type="entry name" value="PGP-like_dom2"/>
</dbReference>
<organism evidence="1 2">
    <name type="scientific">Litorilinea aerophila</name>
    <dbReference type="NCBI Taxonomy" id="1204385"/>
    <lineage>
        <taxon>Bacteria</taxon>
        <taxon>Bacillati</taxon>
        <taxon>Chloroflexota</taxon>
        <taxon>Caldilineae</taxon>
        <taxon>Caldilineales</taxon>
        <taxon>Caldilineaceae</taxon>
        <taxon>Litorilinea</taxon>
    </lineage>
</organism>
<reference evidence="1 2" key="1">
    <citation type="submission" date="2019-06" db="EMBL/GenBank/DDBJ databases">
        <title>Genome sequence of Litorilinea aerophila BAA-2444.</title>
        <authorList>
            <person name="Maclea K.S."/>
            <person name="Maurais E.G."/>
            <person name="Iannazzi L.C."/>
        </authorList>
    </citation>
    <scope>NUCLEOTIDE SEQUENCE [LARGE SCALE GENOMIC DNA]</scope>
    <source>
        <strain evidence="1 2">ATCC BAA-2444</strain>
    </source>
</reference>
<proteinExistence type="predicted"/>
<keyword evidence="2" id="KW-1185">Reference proteome</keyword>
<dbReference type="InParanoid" id="A0A540VD23"/>
<dbReference type="InterPro" id="IPR051806">
    <property type="entry name" value="HAD-like_SPP"/>
</dbReference>
<dbReference type="InterPro" id="IPR036412">
    <property type="entry name" value="HAD-like_sf"/>
</dbReference>
<dbReference type="InterPro" id="IPR023214">
    <property type="entry name" value="HAD_sf"/>
</dbReference>
<dbReference type="Gene3D" id="3.40.50.1000">
    <property type="entry name" value="HAD superfamily/HAD-like"/>
    <property type="match status" value="1"/>
</dbReference>
<dbReference type="CDD" id="cd07505">
    <property type="entry name" value="HAD_BPGM-like"/>
    <property type="match status" value="1"/>
</dbReference>
<dbReference type="AlphaFoldDB" id="A0A540VD23"/>